<dbReference type="Pfam" id="PF00723">
    <property type="entry name" value="Glyco_hydro_15"/>
    <property type="match status" value="1"/>
</dbReference>
<evidence type="ECO:0000313" key="4">
    <source>
        <dbReference type="Proteomes" id="UP000676325"/>
    </source>
</evidence>
<evidence type="ECO:0000313" key="3">
    <source>
        <dbReference type="EMBL" id="MBR7828015.1"/>
    </source>
</evidence>
<keyword evidence="4" id="KW-1185">Reference proteome</keyword>
<proteinExistence type="predicted"/>
<dbReference type="InterPro" id="IPR012341">
    <property type="entry name" value="6hp_glycosidase-like_sf"/>
</dbReference>
<organism evidence="3 4">
    <name type="scientific">Actinospica acidithermotolerans</name>
    <dbReference type="NCBI Taxonomy" id="2828514"/>
    <lineage>
        <taxon>Bacteria</taxon>
        <taxon>Bacillati</taxon>
        <taxon>Actinomycetota</taxon>
        <taxon>Actinomycetes</taxon>
        <taxon>Catenulisporales</taxon>
        <taxon>Actinospicaceae</taxon>
        <taxon>Actinospica</taxon>
    </lineage>
</organism>
<reference evidence="3" key="1">
    <citation type="submission" date="2021-04" db="EMBL/GenBank/DDBJ databases">
        <title>Genome based classification of Actinospica acidithermotolerans sp. nov., an actinobacterium isolated from an Indonesian hot spring.</title>
        <authorList>
            <person name="Kusuma A.B."/>
            <person name="Putra K.E."/>
            <person name="Nafisah S."/>
            <person name="Loh J."/>
            <person name="Nouioui I."/>
            <person name="Goodfellow M."/>
        </authorList>
    </citation>
    <scope>NUCLEOTIDE SEQUENCE</scope>
    <source>
        <strain evidence="3">MGRD01-02</strain>
    </source>
</reference>
<dbReference type="InterPro" id="IPR011613">
    <property type="entry name" value="GH15-like"/>
</dbReference>
<evidence type="ECO:0000259" key="2">
    <source>
        <dbReference type="Pfam" id="PF19291"/>
    </source>
</evidence>
<dbReference type="InterPro" id="IPR045582">
    <property type="entry name" value="Trehalase-like_N"/>
</dbReference>
<dbReference type="InterPro" id="IPR008928">
    <property type="entry name" value="6-hairpin_glycosidase_sf"/>
</dbReference>
<evidence type="ECO:0000259" key="1">
    <source>
        <dbReference type="Pfam" id="PF00723"/>
    </source>
</evidence>
<sequence>MTRAGHAAHVKRGDHTDEYPPHVLREYALLGDGERGVVVGARGEHAWMCAPAWDSDAVFSALLGGPGIYAVTPTHPLFVWGGHYEPGGLIWRNRWVTGSQIVECREALAMPADPATAIVLRRIEAVDGPTRMRVLLDPRAGYGHHRLTRLRRHDDGTWTARCGSLYVRWSGAPEAAQAAGGGLETYVSVEDGDCHDLVLEVSTDPLRGAPPSADTLWHATERAWAETVPDTFGTVADGDARQAYAVLRGMTSRTGAMVAAATTCLPERAEAGRNYDYRFAWIRDQCFAGQAAAALGPDPLLDSAVSFVAERLLDDGARLLPAYTVRGGPIPPERHLDLPGYPGAPPVIGNQAGNQFQLDAFGEALLLFAAAAGHDRLDGPHWRAAEVAADAILRRRGDPDAGIWELDDRRWAQSRLTCAAGLRAISRHAPRGKAADWSALADKIIAEADAECLHPSGRWQRAPDDERVDAALVLPPVRGALPADDPRTRATLQAVLDGLSQDEFVYRFRVDDLPLGEGEGAFLLCGFAVSLALQQQGDLIRANRWFERSRSACGSPGLLAEEYDVEQRQLRGNLPQAFVHAILLETARRLAA</sequence>
<gene>
    <name evidence="3" type="ORF">KDK95_16990</name>
</gene>
<dbReference type="GO" id="GO:0015927">
    <property type="term" value="F:trehalase activity"/>
    <property type="evidence" value="ECO:0007669"/>
    <property type="project" value="TreeGrafter"/>
</dbReference>
<keyword evidence="3" id="KW-0378">Hydrolase</keyword>
<dbReference type="AlphaFoldDB" id="A0A941IH11"/>
<name>A0A941IH11_9ACTN</name>
<dbReference type="Proteomes" id="UP000676325">
    <property type="component" value="Unassembled WGS sequence"/>
</dbReference>
<dbReference type="Pfam" id="PF19291">
    <property type="entry name" value="TREH_N"/>
    <property type="match status" value="1"/>
</dbReference>
<accession>A0A941IH11</accession>
<feature type="domain" description="GH15-like" evidence="1">
    <location>
        <begin position="253"/>
        <end position="587"/>
    </location>
</feature>
<dbReference type="SUPFAM" id="SSF48208">
    <property type="entry name" value="Six-hairpin glycosidases"/>
    <property type="match status" value="1"/>
</dbReference>
<feature type="domain" description="Trehalase-like N-terminal" evidence="2">
    <location>
        <begin position="27"/>
        <end position="156"/>
    </location>
</feature>
<dbReference type="GO" id="GO:0005993">
    <property type="term" value="P:trehalose catabolic process"/>
    <property type="evidence" value="ECO:0007669"/>
    <property type="project" value="TreeGrafter"/>
</dbReference>
<dbReference type="RefSeq" id="WP_212519154.1">
    <property type="nucleotide sequence ID" value="NZ_JAGSOH010000047.1"/>
</dbReference>
<dbReference type="Gene3D" id="1.50.10.10">
    <property type="match status" value="1"/>
</dbReference>
<comment type="caution">
    <text evidence="3">The sequence shown here is derived from an EMBL/GenBank/DDBJ whole genome shotgun (WGS) entry which is preliminary data.</text>
</comment>
<dbReference type="PANTHER" id="PTHR31616">
    <property type="entry name" value="TREHALASE"/>
    <property type="match status" value="1"/>
</dbReference>
<dbReference type="EMBL" id="JAGSOH010000047">
    <property type="protein sequence ID" value="MBR7828015.1"/>
    <property type="molecule type" value="Genomic_DNA"/>
</dbReference>
<protein>
    <submittedName>
        <fullName evidence="3">Glycoside hydrolase family 15 protein</fullName>
    </submittedName>
</protein>
<dbReference type="PANTHER" id="PTHR31616:SF10">
    <property type="entry name" value="TREHALASE"/>
    <property type="match status" value="1"/>
</dbReference>